<feature type="signal peptide" evidence="1">
    <location>
        <begin position="1"/>
        <end position="18"/>
    </location>
</feature>
<dbReference type="EMBL" id="BRVP01000025">
    <property type="protein sequence ID" value="GLB53841.1"/>
    <property type="molecule type" value="Genomic_DNA"/>
</dbReference>
<evidence type="ECO:0000313" key="2">
    <source>
        <dbReference type="EMBL" id="GLB53841.1"/>
    </source>
</evidence>
<dbReference type="RefSeq" id="WP_281756092.1">
    <property type="nucleotide sequence ID" value="NZ_BRVP01000025.1"/>
</dbReference>
<feature type="chain" id="PRO_5040901136" evidence="1">
    <location>
        <begin position="19"/>
        <end position="230"/>
    </location>
</feature>
<reference evidence="2" key="1">
    <citation type="submission" date="2022-07" db="EMBL/GenBank/DDBJ databases">
        <title>Taxonomy of Novel Oxalotrophic and Methylotrophic Bacteria.</title>
        <authorList>
            <person name="Sahin N."/>
            <person name="Tani A."/>
        </authorList>
    </citation>
    <scope>NUCLEOTIDE SEQUENCE</scope>
    <source>
        <strain evidence="2">AM327</strain>
    </source>
</reference>
<sequence>MKRLIAILVFLACGNLFSQTDSNYMLLSEALVSYGAKYQHECEKAMLRDDMDRIDFLFDSITNKYLKGKYFDPFIVKKLSNRCVDLKTFKKPIFLITLTTWHLQTKGEIEAINELAEQYHKDIEFVVLYWGPRNKAKKASKVFSSKISITYFDERDNKGAYIVGKLKHFFGFPTYFYMNADMSIVSINRGGAKKPFYTEQDFVKESNYNNHFVYIKELLINADSNTFANK</sequence>
<accession>A0A9W6EW60</accession>
<dbReference type="InterPro" id="IPR036249">
    <property type="entry name" value="Thioredoxin-like_sf"/>
</dbReference>
<keyword evidence="1" id="KW-0732">Signal</keyword>
<dbReference type="SUPFAM" id="SSF52833">
    <property type="entry name" value="Thioredoxin-like"/>
    <property type="match status" value="1"/>
</dbReference>
<name>A0A9W6EW60_9FLAO</name>
<proteinExistence type="predicted"/>
<dbReference type="AlphaFoldDB" id="A0A9W6EW60"/>
<organism evidence="2 3">
    <name type="scientific">Neptunitalea chrysea</name>
    <dbReference type="NCBI Taxonomy" id="1647581"/>
    <lineage>
        <taxon>Bacteria</taxon>
        <taxon>Pseudomonadati</taxon>
        <taxon>Bacteroidota</taxon>
        <taxon>Flavobacteriia</taxon>
        <taxon>Flavobacteriales</taxon>
        <taxon>Flavobacteriaceae</taxon>
        <taxon>Neptunitalea</taxon>
    </lineage>
</organism>
<dbReference type="Gene3D" id="3.40.30.10">
    <property type="entry name" value="Glutaredoxin"/>
    <property type="match status" value="1"/>
</dbReference>
<evidence type="ECO:0000256" key="1">
    <source>
        <dbReference type="SAM" id="SignalP"/>
    </source>
</evidence>
<comment type="caution">
    <text evidence="2">The sequence shown here is derived from an EMBL/GenBank/DDBJ whole genome shotgun (WGS) entry which is preliminary data.</text>
</comment>
<evidence type="ECO:0000313" key="3">
    <source>
        <dbReference type="Proteomes" id="UP001143545"/>
    </source>
</evidence>
<dbReference type="Proteomes" id="UP001143545">
    <property type="component" value="Unassembled WGS sequence"/>
</dbReference>
<gene>
    <name evidence="2" type="ORF">NBRC110019_28820</name>
</gene>
<keyword evidence="3" id="KW-1185">Reference proteome</keyword>
<protein>
    <submittedName>
        <fullName evidence="2">Uncharacterized protein</fullName>
    </submittedName>
</protein>